<protein>
    <submittedName>
        <fullName evidence="1">Uncharacterized protein</fullName>
    </submittedName>
</protein>
<comment type="caution">
    <text evidence="1">The sequence shown here is derived from an EMBL/GenBank/DDBJ whole genome shotgun (WGS) entry which is preliminary data.</text>
</comment>
<reference evidence="1 2" key="1">
    <citation type="submission" date="2018-04" db="EMBL/GenBank/DDBJ databases">
        <authorList>
            <person name="Go L.Y."/>
            <person name="Mitchell J.A."/>
        </authorList>
    </citation>
    <scope>NUCLEOTIDE SEQUENCE [LARGE SCALE GENOMIC DNA]</scope>
    <source>
        <strain evidence="1">ULC066bin1</strain>
    </source>
</reference>
<dbReference type="EMBL" id="QBML01000002">
    <property type="protein sequence ID" value="PZO44491.1"/>
    <property type="molecule type" value="Genomic_DNA"/>
</dbReference>
<gene>
    <name evidence="1" type="ORF">DCF19_01705</name>
</gene>
<sequence length="88" mass="10237">MIADNNAFKSNQTLVIAGNYSEYLNWRKENPSVRSCKYVERIEDVRGVNGFLADIILYGNYENNPVYNTLQMRDLLAERASPFRSYVH</sequence>
<reference evidence="1 2" key="2">
    <citation type="submission" date="2018-06" db="EMBL/GenBank/DDBJ databases">
        <title>Metagenomic assembly of (sub)arctic Cyanobacteria and their associated microbiome from non-axenic cultures.</title>
        <authorList>
            <person name="Baurain D."/>
        </authorList>
    </citation>
    <scope>NUCLEOTIDE SEQUENCE [LARGE SCALE GENOMIC DNA]</scope>
    <source>
        <strain evidence="1">ULC066bin1</strain>
    </source>
</reference>
<accession>A0A2W4YAQ1</accession>
<proteinExistence type="predicted"/>
<name>A0A2W4YAQ1_9CYAN</name>
<organism evidence="1 2">
    <name type="scientific">Pseudanabaena frigida</name>
    <dbReference type="NCBI Taxonomy" id="945775"/>
    <lineage>
        <taxon>Bacteria</taxon>
        <taxon>Bacillati</taxon>
        <taxon>Cyanobacteriota</taxon>
        <taxon>Cyanophyceae</taxon>
        <taxon>Pseudanabaenales</taxon>
        <taxon>Pseudanabaenaceae</taxon>
        <taxon>Pseudanabaena</taxon>
    </lineage>
</organism>
<evidence type="ECO:0000313" key="2">
    <source>
        <dbReference type="Proteomes" id="UP000249467"/>
    </source>
</evidence>
<dbReference type="Proteomes" id="UP000249467">
    <property type="component" value="Unassembled WGS sequence"/>
</dbReference>
<evidence type="ECO:0000313" key="1">
    <source>
        <dbReference type="EMBL" id="PZO44491.1"/>
    </source>
</evidence>
<dbReference type="AlphaFoldDB" id="A0A2W4YAQ1"/>